<organism evidence="2 3">
    <name type="scientific">Desulfurispirillum indicum (strain ATCC BAA-1389 / DSM 22839 / S5)</name>
    <dbReference type="NCBI Taxonomy" id="653733"/>
    <lineage>
        <taxon>Bacteria</taxon>
        <taxon>Pseudomonadati</taxon>
        <taxon>Chrysiogenota</taxon>
        <taxon>Chrysiogenia</taxon>
        <taxon>Chrysiogenales</taxon>
        <taxon>Chrysiogenaceae</taxon>
        <taxon>Desulfurispirillum</taxon>
    </lineage>
</organism>
<sequence>MQQHTTAAPSADGTFTRYSPFFDEHYHSTRDGAWLESLQKHVLPGLQLSHALERPRIRVLDICFGLGLNSLATLWYLEQQQYQGHVHIIAPEFDRELIASLPAHPYPQHLNHYRPLIEELSRTLCHTSQRCQVEILPGDALQSLPRLDHGSIDIVYQDPFSPAKNPELWTREYFALIAALMKDTGLLTTYSQATPVRMGLSENGFLIYDFHNQQPGIRRSTIASRIPLQDMTPIDMERKKERSPLARSYRDPGLTGNRLEILQRFQTSSG</sequence>
<name>E6W316_DESIS</name>
<evidence type="ECO:0000313" key="2">
    <source>
        <dbReference type="EMBL" id="ADU65677.1"/>
    </source>
</evidence>
<evidence type="ECO:0000259" key="1">
    <source>
        <dbReference type="Pfam" id="PF05430"/>
    </source>
</evidence>
<dbReference type="Proteomes" id="UP000002572">
    <property type="component" value="Chromosome"/>
</dbReference>
<dbReference type="RefSeq" id="WP_013505561.1">
    <property type="nucleotide sequence ID" value="NC_014836.1"/>
</dbReference>
<dbReference type="GO" id="GO:0016645">
    <property type="term" value="F:oxidoreductase activity, acting on the CH-NH group of donors"/>
    <property type="evidence" value="ECO:0007669"/>
    <property type="project" value="InterPro"/>
</dbReference>
<dbReference type="PANTHER" id="PTHR39963">
    <property type="entry name" value="SLL0983 PROTEIN"/>
    <property type="match status" value="1"/>
</dbReference>
<dbReference type="OrthoDB" id="9786494at2"/>
<proteinExistence type="predicted"/>
<dbReference type="HOGENOM" id="CLU_061971_0_0_0"/>
<feature type="domain" description="MnmC-like methyltransferase" evidence="1">
    <location>
        <begin position="117"/>
        <end position="208"/>
    </location>
</feature>
<dbReference type="STRING" id="653733.Selin_0939"/>
<gene>
    <name evidence="2" type="ordered locus">Selin_0939</name>
</gene>
<dbReference type="PANTHER" id="PTHR39963:SF1">
    <property type="entry name" value="MNMC-LIKE METHYLTRANSFERASE DOMAIN-CONTAINING PROTEIN"/>
    <property type="match status" value="1"/>
</dbReference>
<dbReference type="InterPro" id="IPR008471">
    <property type="entry name" value="MnmC-like_methylTransf"/>
</dbReference>
<dbReference type="EMBL" id="CP002432">
    <property type="protein sequence ID" value="ADU65677.1"/>
    <property type="molecule type" value="Genomic_DNA"/>
</dbReference>
<dbReference type="KEGG" id="din:Selin_0939"/>
<reference evidence="2 3" key="1">
    <citation type="submission" date="2010-12" db="EMBL/GenBank/DDBJ databases">
        <title>Complete sequence of Desulfurispirillum indicum S5.</title>
        <authorList>
            <consortium name="US DOE Joint Genome Institute"/>
            <person name="Lucas S."/>
            <person name="Copeland A."/>
            <person name="Lapidus A."/>
            <person name="Cheng J.-F."/>
            <person name="Goodwin L."/>
            <person name="Pitluck S."/>
            <person name="Chertkov O."/>
            <person name="Held B."/>
            <person name="Detter J.C."/>
            <person name="Han C."/>
            <person name="Tapia R."/>
            <person name="Land M."/>
            <person name="Hauser L."/>
            <person name="Kyrpides N."/>
            <person name="Ivanova N."/>
            <person name="Mikhailova N."/>
            <person name="Haggblom M."/>
            <person name="Rauschenbach I."/>
            <person name="Bini E."/>
            <person name="Woyke T."/>
        </authorList>
    </citation>
    <scope>NUCLEOTIDE SEQUENCE [LARGE SCALE GENOMIC DNA]</scope>
    <source>
        <strain evidence="3">ATCC BAA-1389 / DSM 22839 / S5</strain>
    </source>
</reference>
<protein>
    <recommendedName>
        <fullName evidence="1">MnmC-like methyltransferase domain-containing protein</fullName>
    </recommendedName>
</protein>
<dbReference type="SUPFAM" id="SSF53335">
    <property type="entry name" value="S-adenosyl-L-methionine-dependent methyltransferases"/>
    <property type="match status" value="1"/>
</dbReference>
<dbReference type="eggNOG" id="COG4121">
    <property type="taxonomic scope" value="Bacteria"/>
</dbReference>
<dbReference type="InParanoid" id="E6W316"/>
<evidence type="ECO:0000313" key="3">
    <source>
        <dbReference type="Proteomes" id="UP000002572"/>
    </source>
</evidence>
<dbReference type="Pfam" id="PF05430">
    <property type="entry name" value="Methyltransf_30"/>
    <property type="match status" value="1"/>
</dbReference>
<dbReference type="Gene3D" id="3.40.50.150">
    <property type="entry name" value="Vaccinia Virus protein VP39"/>
    <property type="match status" value="1"/>
</dbReference>
<keyword evidence="3" id="KW-1185">Reference proteome</keyword>
<accession>E6W316</accession>
<dbReference type="InterPro" id="IPR029063">
    <property type="entry name" value="SAM-dependent_MTases_sf"/>
</dbReference>
<dbReference type="AlphaFoldDB" id="E6W316"/>